<dbReference type="EMBL" id="JAWDGP010002930">
    <property type="protein sequence ID" value="KAK3778524.1"/>
    <property type="molecule type" value="Genomic_DNA"/>
</dbReference>
<reference evidence="1" key="1">
    <citation type="journal article" date="2023" name="G3 (Bethesda)">
        <title>A reference genome for the long-term kleptoplast-retaining sea slug Elysia crispata morphotype clarki.</title>
        <authorList>
            <person name="Eastman K.E."/>
            <person name="Pendleton A.L."/>
            <person name="Shaikh M.A."/>
            <person name="Suttiyut T."/>
            <person name="Ogas R."/>
            <person name="Tomko P."/>
            <person name="Gavelis G."/>
            <person name="Widhalm J.R."/>
            <person name="Wisecaver J.H."/>
        </authorList>
    </citation>
    <scope>NUCLEOTIDE SEQUENCE</scope>
    <source>
        <strain evidence="1">ECLA1</strain>
    </source>
</reference>
<dbReference type="Proteomes" id="UP001283361">
    <property type="component" value="Unassembled WGS sequence"/>
</dbReference>
<dbReference type="AlphaFoldDB" id="A0AAE0ZZG4"/>
<gene>
    <name evidence="1" type="ORF">RRG08_067028</name>
</gene>
<evidence type="ECO:0000313" key="2">
    <source>
        <dbReference type="Proteomes" id="UP001283361"/>
    </source>
</evidence>
<sequence>MLIDSWKPETPDKSRYRVSACIEDRVLVAASYFTEQQRLLQTDTRGLVDNSDHSPVHPLPVDSHVSHHRYWTVAQPGLWSG</sequence>
<comment type="caution">
    <text evidence="1">The sequence shown here is derived from an EMBL/GenBank/DDBJ whole genome shotgun (WGS) entry which is preliminary data.</text>
</comment>
<evidence type="ECO:0000313" key="1">
    <source>
        <dbReference type="EMBL" id="KAK3778524.1"/>
    </source>
</evidence>
<protein>
    <submittedName>
        <fullName evidence="1">Uncharacterized protein</fullName>
    </submittedName>
</protein>
<keyword evidence="2" id="KW-1185">Reference proteome</keyword>
<name>A0AAE0ZZG4_9GAST</name>
<proteinExistence type="predicted"/>
<accession>A0AAE0ZZG4</accession>
<organism evidence="1 2">
    <name type="scientific">Elysia crispata</name>
    <name type="common">lettuce slug</name>
    <dbReference type="NCBI Taxonomy" id="231223"/>
    <lineage>
        <taxon>Eukaryota</taxon>
        <taxon>Metazoa</taxon>
        <taxon>Spiralia</taxon>
        <taxon>Lophotrochozoa</taxon>
        <taxon>Mollusca</taxon>
        <taxon>Gastropoda</taxon>
        <taxon>Heterobranchia</taxon>
        <taxon>Euthyneura</taxon>
        <taxon>Panpulmonata</taxon>
        <taxon>Sacoglossa</taxon>
        <taxon>Placobranchoidea</taxon>
        <taxon>Plakobranchidae</taxon>
        <taxon>Elysia</taxon>
    </lineage>
</organism>